<sequence length="820" mass="91282">MPPPVSGLSEAEVQERRREGRINFSRSSHAKSTREIFLENTLTVFNLINFAIIAFLFSVFIWSKDTRLLLDSIGIITVVVSNTAIAIVQEFRTRTILENTRLLLSRQVTAVRDGKEIVIDPSDIVEGDVLKIHRGEYAVVDGRVLFSSGLEMDESLLTGESLTIEKPAGTQLFSGSYCVAGMGYYVAERVGSSSYASRITALAREYKFVSTPLQKKIDKIFVWSFVIALGLAFVEILMRARSGSLSDLEFIRRIATVVITLLPEGLVFFTTVVFAAGVYRVMKLGAVVQKLNAIESFSTIDVVCLDKTGTLTESHLSLHAFYAFENGISESDIQQLLGTFVHACSDSNATILALRHLPRFQASVVAELPFNSSRKFSALQLKTDLGEFSLLLGAYELLLPFLDEPNQRVLNHILEEKNLRGYRNLLFARLSDATPLSELAQLNRLRDSQLKLKPLALISLSGAVRPDAPDALKLFADHNIEVKILSGDSADSVQATLNDIGWKITKADVITGAEIDTLDAATFAQCVQDKRVFARLSPEHKQRIIRELNRHRRTAMIGDGVNDVPAVKESTLGIAMEEGSSITKEIADIVLLKNKFSLLPKIFEQGRLILNTVLSIAQLYLTKNLIVLLLEILTMLCGALFPLTPRRSGLLSLLGVAMPVYFITAFNTRTAPPRAFFIELFSFIAVSLVAFATASYLSQYLTQLLLAPTLYEEQMAMTSALVIMCLGNFIYLSMRANAQKLALFVWSSVITLLLYAFLTHTSWSFFPINAIKIFYEIENFRFEIWGTILLGSSVGLALLFALHHLCECWLNRLPFHSRRT</sequence>
<evidence type="ECO:0000256" key="1">
    <source>
        <dbReference type="ARBA" id="ARBA00004141"/>
    </source>
</evidence>
<keyword evidence="8" id="KW-0378">Hydrolase</keyword>
<keyword evidence="2 6" id="KW-0812">Transmembrane</keyword>
<evidence type="ECO:0000256" key="6">
    <source>
        <dbReference type="SAM" id="Phobius"/>
    </source>
</evidence>
<keyword evidence="5 6" id="KW-0472">Membrane</keyword>
<keyword evidence="3" id="KW-1278">Translocase</keyword>
<dbReference type="InterPro" id="IPR018303">
    <property type="entry name" value="ATPase_P-typ_P_site"/>
</dbReference>
<proteinExistence type="predicted"/>
<dbReference type="Gene3D" id="3.40.1110.10">
    <property type="entry name" value="Calcium-transporting ATPase, cytoplasmic domain N"/>
    <property type="match status" value="1"/>
</dbReference>
<dbReference type="Pfam" id="PF00702">
    <property type="entry name" value="Hydrolase"/>
    <property type="match status" value="1"/>
</dbReference>
<dbReference type="PRINTS" id="PR00120">
    <property type="entry name" value="HATPASE"/>
</dbReference>
<dbReference type="SUPFAM" id="SSF81665">
    <property type="entry name" value="Calcium ATPase, transmembrane domain M"/>
    <property type="match status" value="1"/>
</dbReference>
<dbReference type="EMBL" id="PHFL01000039">
    <property type="protein sequence ID" value="RFM24400.1"/>
    <property type="molecule type" value="Genomic_DNA"/>
</dbReference>
<evidence type="ECO:0000256" key="2">
    <source>
        <dbReference type="ARBA" id="ARBA00022692"/>
    </source>
</evidence>
<feature type="transmembrane region" description="Helical" evidence="6">
    <location>
        <begin position="250"/>
        <end position="279"/>
    </location>
</feature>
<dbReference type="PROSITE" id="PS00154">
    <property type="entry name" value="ATPASE_E1_E2"/>
    <property type="match status" value="1"/>
</dbReference>
<comment type="subcellular location">
    <subcellularLocation>
        <location evidence="1">Membrane</location>
        <topology evidence="1">Multi-pass membrane protein</topology>
    </subcellularLocation>
</comment>
<gene>
    <name evidence="8" type="ORF">D0433_05255</name>
</gene>
<keyword evidence="4 6" id="KW-1133">Transmembrane helix</keyword>
<name>A0A395M0W0_9BACT</name>
<evidence type="ECO:0000259" key="7">
    <source>
        <dbReference type="Pfam" id="PF00122"/>
    </source>
</evidence>
<dbReference type="SUPFAM" id="SSF56784">
    <property type="entry name" value="HAD-like"/>
    <property type="match status" value="1"/>
</dbReference>
<feature type="transmembrane region" description="Helical" evidence="6">
    <location>
        <begin position="741"/>
        <end position="758"/>
    </location>
</feature>
<dbReference type="AlphaFoldDB" id="A0A395M0W0"/>
<dbReference type="InterPro" id="IPR059000">
    <property type="entry name" value="ATPase_P-type_domA"/>
</dbReference>
<feature type="transmembrane region" description="Helical" evidence="6">
    <location>
        <begin position="220"/>
        <end position="238"/>
    </location>
</feature>
<dbReference type="GO" id="GO:0005524">
    <property type="term" value="F:ATP binding"/>
    <property type="evidence" value="ECO:0007669"/>
    <property type="project" value="InterPro"/>
</dbReference>
<evidence type="ECO:0000313" key="9">
    <source>
        <dbReference type="Proteomes" id="UP000266389"/>
    </source>
</evidence>
<dbReference type="Proteomes" id="UP000266389">
    <property type="component" value="Unassembled WGS sequence"/>
</dbReference>
<dbReference type="Gene3D" id="1.20.1110.10">
    <property type="entry name" value="Calcium-transporting ATPase, transmembrane domain"/>
    <property type="match status" value="1"/>
</dbReference>
<dbReference type="Gene3D" id="2.70.150.10">
    <property type="entry name" value="Calcium-transporting ATPase, cytoplasmic transduction domain A"/>
    <property type="match status" value="1"/>
</dbReference>
<dbReference type="SUPFAM" id="SSF81653">
    <property type="entry name" value="Calcium ATPase, transduction domain A"/>
    <property type="match status" value="1"/>
</dbReference>
<dbReference type="Pfam" id="PF00122">
    <property type="entry name" value="E1-E2_ATPase"/>
    <property type="match status" value="1"/>
</dbReference>
<dbReference type="NCBIfam" id="TIGR01494">
    <property type="entry name" value="ATPase_P-type"/>
    <property type="match status" value="2"/>
</dbReference>
<feature type="transmembrane region" description="Helical" evidence="6">
    <location>
        <begin position="625"/>
        <end position="643"/>
    </location>
</feature>
<dbReference type="PANTHER" id="PTHR42861">
    <property type="entry name" value="CALCIUM-TRANSPORTING ATPASE"/>
    <property type="match status" value="1"/>
</dbReference>
<feature type="transmembrane region" description="Helical" evidence="6">
    <location>
        <begin position="675"/>
        <end position="696"/>
    </location>
</feature>
<reference evidence="8 9" key="1">
    <citation type="journal article" date="2011" name="ISME J.">
        <title>Community ecology of hot spring cyanobacterial mats: predominant populations and their functional potential.</title>
        <authorList>
            <person name="Klatt C.G."/>
            <person name="Wood J.M."/>
            <person name="Rusch D.B."/>
            <person name="Bateson M.M."/>
            <person name="Hamamura N."/>
            <person name="Heidelberg J.F."/>
            <person name="Grossman A.R."/>
            <person name="Bhaya D."/>
            <person name="Cohan F.M."/>
            <person name="Kuhl M."/>
            <person name="Bryant D.A."/>
            <person name="Ward D.M."/>
        </authorList>
    </citation>
    <scope>NUCLEOTIDE SEQUENCE [LARGE SCALE GENOMIC DNA]</scope>
    <source>
        <strain evidence="8">OS</strain>
    </source>
</reference>
<feature type="transmembrane region" description="Helical" evidence="6">
    <location>
        <begin position="784"/>
        <end position="810"/>
    </location>
</feature>
<evidence type="ECO:0000256" key="3">
    <source>
        <dbReference type="ARBA" id="ARBA00022967"/>
    </source>
</evidence>
<dbReference type="GO" id="GO:0016020">
    <property type="term" value="C:membrane"/>
    <property type="evidence" value="ECO:0007669"/>
    <property type="project" value="UniProtKB-SubCell"/>
</dbReference>
<dbReference type="GO" id="GO:0016887">
    <property type="term" value="F:ATP hydrolysis activity"/>
    <property type="evidence" value="ECO:0007669"/>
    <property type="project" value="InterPro"/>
</dbReference>
<feature type="transmembrane region" description="Helical" evidence="6">
    <location>
        <begin position="649"/>
        <end position="668"/>
    </location>
</feature>
<dbReference type="PRINTS" id="PR00119">
    <property type="entry name" value="CATATPASE"/>
</dbReference>
<feature type="domain" description="P-type ATPase A" evidence="7">
    <location>
        <begin position="103"/>
        <end position="203"/>
    </location>
</feature>
<evidence type="ECO:0000256" key="4">
    <source>
        <dbReference type="ARBA" id="ARBA00022989"/>
    </source>
</evidence>
<comment type="caution">
    <text evidence="8">The sequence shown here is derived from an EMBL/GenBank/DDBJ whole genome shotgun (WGS) entry which is preliminary data.</text>
</comment>
<dbReference type="Gene3D" id="3.40.50.1000">
    <property type="entry name" value="HAD superfamily/HAD-like"/>
    <property type="match status" value="1"/>
</dbReference>
<accession>A0A395M0W0</accession>
<evidence type="ECO:0000256" key="5">
    <source>
        <dbReference type="ARBA" id="ARBA00023136"/>
    </source>
</evidence>
<dbReference type="SUPFAM" id="SSF81660">
    <property type="entry name" value="Metal cation-transporting ATPase, ATP-binding domain N"/>
    <property type="match status" value="1"/>
</dbReference>
<evidence type="ECO:0000313" key="8">
    <source>
        <dbReference type="EMBL" id="RFM24400.1"/>
    </source>
</evidence>
<dbReference type="InterPro" id="IPR044492">
    <property type="entry name" value="P_typ_ATPase_HD_dom"/>
</dbReference>
<dbReference type="InterPro" id="IPR001757">
    <property type="entry name" value="P_typ_ATPase"/>
</dbReference>
<dbReference type="InterPro" id="IPR023298">
    <property type="entry name" value="ATPase_P-typ_TM_dom_sf"/>
</dbReference>
<dbReference type="SFLD" id="SFLDF00027">
    <property type="entry name" value="p-type_atpase"/>
    <property type="match status" value="1"/>
</dbReference>
<feature type="transmembrane region" description="Helical" evidence="6">
    <location>
        <begin position="36"/>
        <end position="62"/>
    </location>
</feature>
<dbReference type="InterPro" id="IPR036412">
    <property type="entry name" value="HAD-like_sf"/>
</dbReference>
<organism evidence="8 9">
    <name type="scientific">Candidatus Thermochlorobacter aerophilus</name>
    <dbReference type="NCBI Taxonomy" id="1868324"/>
    <lineage>
        <taxon>Bacteria</taxon>
        <taxon>Pseudomonadati</taxon>
        <taxon>Chlorobiota</taxon>
        <taxon>Chlorobiia</taxon>
        <taxon>Chlorobiales</taxon>
        <taxon>Candidatus Thermochlorobacteriaceae</taxon>
        <taxon>Candidatus Thermochlorobacter</taxon>
    </lineage>
</organism>
<dbReference type="InterPro" id="IPR008250">
    <property type="entry name" value="ATPase_P-typ_transduc_dom_A_sf"/>
</dbReference>
<feature type="transmembrane region" description="Helical" evidence="6">
    <location>
        <begin position="716"/>
        <end position="734"/>
    </location>
</feature>
<protein>
    <submittedName>
        <fullName evidence="8">HAD family hydrolase</fullName>
    </submittedName>
</protein>
<dbReference type="InterPro" id="IPR023214">
    <property type="entry name" value="HAD_sf"/>
</dbReference>
<dbReference type="SFLD" id="SFLDG00002">
    <property type="entry name" value="C1.7:_P-type_atpase_like"/>
    <property type="match status" value="1"/>
</dbReference>
<dbReference type="SFLD" id="SFLDS00003">
    <property type="entry name" value="Haloacid_Dehalogenase"/>
    <property type="match status" value="1"/>
</dbReference>
<dbReference type="InterPro" id="IPR023299">
    <property type="entry name" value="ATPase_P-typ_cyto_dom_N"/>
</dbReference>